<gene>
    <name evidence="1" type="ORF">F511_22998</name>
</gene>
<accession>A0A2Z7BP05</accession>
<protein>
    <submittedName>
        <fullName evidence="1">Uncharacterized protein</fullName>
    </submittedName>
</protein>
<keyword evidence="2" id="KW-1185">Reference proteome</keyword>
<dbReference type="EMBL" id="KV005661">
    <property type="protein sequence ID" value="KZV33848.1"/>
    <property type="molecule type" value="Genomic_DNA"/>
</dbReference>
<evidence type="ECO:0000313" key="2">
    <source>
        <dbReference type="Proteomes" id="UP000250235"/>
    </source>
</evidence>
<dbReference type="AlphaFoldDB" id="A0A2Z7BP05"/>
<sequence>MRVVTVTVSDLSARDLVMVSVAQKVKVSDLSARDLVMVSVAQKVKDACIEDERKYRAPHLPCWVVGSRYEPSG</sequence>
<dbReference type="Proteomes" id="UP000250235">
    <property type="component" value="Unassembled WGS sequence"/>
</dbReference>
<reference evidence="1 2" key="1">
    <citation type="journal article" date="2015" name="Proc. Natl. Acad. Sci. U.S.A.">
        <title>The resurrection genome of Boea hygrometrica: A blueprint for survival of dehydration.</title>
        <authorList>
            <person name="Xiao L."/>
            <person name="Yang G."/>
            <person name="Zhang L."/>
            <person name="Yang X."/>
            <person name="Zhao S."/>
            <person name="Ji Z."/>
            <person name="Zhou Q."/>
            <person name="Hu M."/>
            <person name="Wang Y."/>
            <person name="Chen M."/>
            <person name="Xu Y."/>
            <person name="Jin H."/>
            <person name="Xiao X."/>
            <person name="Hu G."/>
            <person name="Bao F."/>
            <person name="Hu Y."/>
            <person name="Wan P."/>
            <person name="Li L."/>
            <person name="Deng X."/>
            <person name="Kuang T."/>
            <person name="Xiang C."/>
            <person name="Zhu J.K."/>
            <person name="Oliver M.J."/>
            <person name="He Y."/>
        </authorList>
    </citation>
    <scope>NUCLEOTIDE SEQUENCE [LARGE SCALE GENOMIC DNA]</scope>
    <source>
        <strain evidence="2">cv. XS01</strain>
    </source>
</reference>
<organism evidence="1 2">
    <name type="scientific">Dorcoceras hygrometricum</name>
    <dbReference type="NCBI Taxonomy" id="472368"/>
    <lineage>
        <taxon>Eukaryota</taxon>
        <taxon>Viridiplantae</taxon>
        <taxon>Streptophyta</taxon>
        <taxon>Embryophyta</taxon>
        <taxon>Tracheophyta</taxon>
        <taxon>Spermatophyta</taxon>
        <taxon>Magnoliopsida</taxon>
        <taxon>eudicotyledons</taxon>
        <taxon>Gunneridae</taxon>
        <taxon>Pentapetalae</taxon>
        <taxon>asterids</taxon>
        <taxon>lamiids</taxon>
        <taxon>Lamiales</taxon>
        <taxon>Gesneriaceae</taxon>
        <taxon>Didymocarpoideae</taxon>
        <taxon>Trichosporeae</taxon>
        <taxon>Loxocarpinae</taxon>
        <taxon>Dorcoceras</taxon>
    </lineage>
</organism>
<evidence type="ECO:0000313" key="1">
    <source>
        <dbReference type="EMBL" id="KZV33848.1"/>
    </source>
</evidence>
<proteinExistence type="predicted"/>
<name>A0A2Z7BP05_9LAMI</name>